<proteinExistence type="inferred from homology"/>
<comment type="similarity">
    <text evidence="1">Belongs to the 'phage' integrase family.</text>
</comment>
<organism evidence="5 6">
    <name type="scientific">Flavobacterium alkalisoli</name>
    <dbReference type="NCBI Taxonomy" id="2602769"/>
    <lineage>
        <taxon>Bacteria</taxon>
        <taxon>Pseudomonadati</taxon>
        <taxon>Bacteroidota</taxon>
        <taxon>Flavobacteriia</taxon>
        <taxon>Flavobacteriales</taxon>
        <taxon>Flavobacteriaceae</taxon>
        <taxon>Flavobacterium</taxon>
    </lineage>
</organism>
<protein>
    <submittedName>
        <fullName evidence="5">Site-specific integrase</fullName>
    </submittedName>
</protein>
<dbReference type="PROSITE" id="PS51898">
    <property type="entry name" value="TYR_RECOMBINASE"/>
    <property type="match status" value="1"/>
</dbReference>
<dbReference type="InterPro" id="IPR002104">
    <property type="entry name" value="Integrase_catalytic"/>
</dbReference>
<gene>
    <name evidence="5" type="ORF">FUA48_09970</name>
</gene>
<dbReference type="RefSeq" id="WP_147583394.1">
    <property type="nucleotide sequence ID" value="NZ_CP042831.1"/>
</dbReference>
<reference evidence="5 6" key="1">
    <citation type="submission" date="2019-08" db="EMBL/GenBank/DDBJ databases">
        <title>Flavobacterium alkalisoli sp. nov., isolated from rhizosphere soil of Suaeda salsa.</title>
        <authorList>
            <person name="Sun J.-Q."/>
            <person name="Xu L."/>
        </authorList>
    </citation>
    <scope>NUCLEOTIDE SEQUENCE [LARGE SCALE GENOMIC DNA]</scope>
    <source>
        <strain evidence="5 6">XS-5</strain>
    </source>
</reference>
<sequence length="434" mass="50491">MLETSFGLNFFMKPQKKETTLRYIYLRITVDGKRKETSTKRTWDIQRWDTKTERAIGSKEDARELNHFLDTLEMKINKYKTDLLYNEKTISAQRIMDFVLGRVSSKAMLLAEFTSHNREMLALVGKDYAMATYKRYETARSHACDFVLYQYNSEDIELRDLDYDFIANYELYLKTVRNCVNNSALKYIACLRKVVNRAIDKNLIAQDPFRAFRRKRTKTNKWPLTLKELTVLEEKEFTTKRLEVVRDIFIFQCYTGLAYIDTYQLRRTDIRSGIDGAGWIMSKRQKTGNITNIPLLPKAQEIIEKYKDHPLCVARGSVLPVSSNQKMNAYLKEIAALCGLDCELNTHKARRTFGSTVTLNNDVPIHVVKEMLGHSSIRQTESYALTTEQTIAREMKGLTGRLNSSQVQIPKEGLEIISKLEEELRQLKEKYGIK</sequence>
<dbReference type="InterPro" id="IPR035386">
    <property type="entry name" value="Arm-DNA-bind_5"/>
</dbReference>
<evidence type="ECO:0000313" key="6">
    <source>
        <dbReference type="Proteomes" id="UP000321222"/>
    </source>
</evidence>
<dbReference type="InterPro" id="IPR011010">
    <property type="entry name" value="DNA_brk_join_enz"/>
</dbReference>
<evidence type="ECO:0000256" key="2">
    <source>
        <dbReference type="ARBA" id="ARBA00023125"/>
    </source>
</evidence>
<dbReference type="CDD" id="cd01185">
    <property type="entry name" value="INTN1_C_like"/>
    <property type="match status" value="1"/>
</dbReference>
<dbReference type="Gene3D" id="1.10.443.10">
    <property type="entry name" value="Intergrase catalytic core"/>
    <property type="match status" value="1"/>
</dbReference>
<dbReference type="InterPro" id="IPR010998">
    <property type="entry name" value="Integrase_recombinase_N"/>
</dbReference>
<name>A0A5B9FRD3_9FLAO</name>
<dbReference type="OrthoDB" id="1098628at2"/>
<dbReference type="Pfam" id="PF13102">
    <property type="entry name" value="Phage_int_SAM_5"/>
    <property type="match status" value="1"/>
</dbReference>
<evidence type="ECO:0000256" key="3">
    <source>
        <dbReference type="ARBA" id="ARBA00023172"/>
    </source>
</evidence>
<dbReference type="KEGG" id="fak:FUA48_09970"/>
<dbReference type="EMBL" id="CP042831">
    <property type="protein sequence ID" value="QEE49893.1"/>
    <property type="molecule type" value="Genomic_DNA"/>
</dbReference>
<dbReference type="InterPro" id="IPR013762">
    <property type="entry name" value="Integrase-like_cat_sf"/>
</dbReference>
<dbReference type="AlphaFoldDB" id="A0A5B9FRD3"/>
<dbReference type="PANTHER" id="PTHR30349:SF64">
    <property type="entry name" value="PROPHAGE INTEGRASE INTD-RELATED"/>
    <property type="match status" value="1"/>
</dbReference>
<dbReference type="GO" id="GO:0006310">
    <property type="term" value="P:DNA recombination"/>
    <property type="evidence" value="ECO:0007669"/>
    <property type="project" value="UniProtKB-KW"/>
</dbReference>
<dbReference type="Pfam" id="PF17293">
    <property type="entry name" value="Arm-DNA-bind_5"/>
    <property type="match status" value="1"/>
</dbReference>
<keyword evidence="3" id="KW-0233">DNA recombination</keyword>
<dbReference type="PANTHER" id="PTHR30349">
    <property type="entry name" value="PHAGE INTEGRASE-RELATED"/>
    <property type="match status" value="1"/>
</dbReference>
<dbReference type="InterPro" id="IPR050090">
    <property type="entry name" value="Tyrosine_recombinase_XerCD"/>
</dbReference>
<evidence type="ECO:0000313" key="5">
    <source>
        <dbReference type="EMBL" id="QEE49893.1"/>
    </source>
</evidence>
<dbReference type="GO" id="GO:0003677">
    <property type="term" value="F:DNA binding"/>
    <property type="evidence" value="ECO:0007669"/>
    <property type="project" value="UniProtKB-KW"/>
</dbReference>
<keyword evidence="2" id="KW-0238">DNA-binding</keyword>
<evidence type="ECO:0000256" key="1">
    <source>
        <dbReference type="ARBA" id="ARBA00008857"/>
    </source>
</evidence>
<feature type="domain" description="Tyr recombinase" evidence="4">
    <location>
        <begin position="224"/>
        <end position="396"/>
    </location>
</feature>
<evidence type="ECO:0000259" key="4">
    <source>
        <dbReference type="PROSITE" id="PS51898"/>
    </source>
</evidence>
<accession>A0A5B9FRD3</accession>
<dbReference type="Pfam" id="PF00589">
    <property type="entry name" value="Phage_integrase"/>
    <property type="match status" value="1"/>
</dbReference>
<dbReference type="Proteomes" id="UP000321222">
    <property type="component" value="Chromosome"/>
</dbReference>
<dbReference type="Gene3D" id="1.10.150.130">
    <property type="match status" value="1"/>
</dbReference>
<dbReference type="SUPFAM" id="SSF56349">
    <property type="entry name" value="DNA breaking-rejoining enzymes"/>
    <property type="match status" value="1"/>
</dbReference>
<keyword evidence="6" id="KW-1185">Reference proteome</keyword>
<dbReference type="InterPro" id="IPR025269">
    <property type="entry name" value="SAM-like_dom"/>
</dbReference>
<dbReference type="GO" id="GO:0015074">
    <property type="term" value="P:DNA integration"/>
    <property type="evidence" value="ECO:0007669"/>
    <property type="project" value="InterPro"/>
</dbReference>